<dbReference type="InterPro" id="IPR029021">
    <property type="entry name" value="Prot-tyrosine_phosphatase-like"/>
</dbReference>
<dbReference type="InterPro" id="IPR000242">
    <property type="entry name" value="PTP_cat"/>
</dbReference>
<proteinExistence type="predicted"/>
<feature type="domain" description="Tyrosine-protein phosphatase" evidence="1">
    <location>
        <begin position="1"/>
        <end position="220"/>
    </location>
</feature>
<reference evidence="2" key="1">
    <citation type="journal article" date="2013" name="J. Gen. Virol.">
        <title>Ultrastructural and genomic characterization of a second banchine polydnavirus confirms the existence of shared features within this ichnovirus lineage.</title>
        <authorList>
            <person name="Djoumad A."/>
            <person name="Stoltz D."/>
            <person name="Beliveau C."/>
            <person name="Boyle B."/>
            <person name="Kuhn L."/>
            <person name="Cusson M."/>
        </authorList>
    </citation>
    <scope>NUCLEOTIDE SEQUENCE</scope>
</reference>
<dbReference type="SUPFAM" id="SSF52799">
    <property type="entry name" value="(Phosphotyrosine protein) phosphatases II"/>
    <property type="match status" value="1"/>
</dbReference>
<dbReference type="Pfam" id="PF00102">
    <property type="entry name" value="Y_phosphatase"/>
    <property type="match status" value="1"/>
</dbReference>
<dbReference type="GO" id="GO:0004725">
    <property type="term" value="F:protein tyrosine phosphatase activity"/>
    <property type="evidence" value="ECO:0007669"/>
    <property type="project" value="InterPro"/>
</dbReference>
<name>S5DMP2_9VIRU</name>
<evidence type="ECO:0000259" key="1">
    <source>
        <dbReference type="PROSITE" id="PS50055"/>
    </source>
</evidence>
<dbReference type="Gene3D" id="3.90.190.10">
    <property type="entry name" value="Protein tyrosine phosphatase superfamily"/>
    <property type="match status" value="1"/>
</dbReference>
<evidence type="ECO:0000313" key="2">
    <source>
        <dbReference type="EMBL" id="AGQ20226.1"/>
    </source>
</evidence>
<organism evidence="2">
    <name type="scientific">Apophua simplicipes ichnovirus</name>
    <dbReference type="NCBI Taxonomy" id="1329648"/>
    <lineage>
        <taxon>Viruses</taxon>
        <taxon>Viruses incertae sedis</taxon>
        <taxon>Polydnaviriformidae</taxon>
        <taxon>Ichnoviriform</taxon>
    </lineage>
</organism>
<dbReference type="EMBL" id="KC752321">
    <property type="protein sequence ID" value="AGQ20226.1"/>
    <property type="molecule type" value="Genomic_DNA"/>
</dbReference>
<sequence length="220" mass="25867">MSNTFRLSSYHGDSVSFQNGLVDEEKFIIMKTPKNGEEGDFLDFMKEQSVHFVVMMRDFILSDIEEVNCYWGELLRLPHVSSKFEVEHIRFCDTGSYSLRWFKFRRRESGEAFHEFGFFYFCKLDRDDVPLDSNDFLSFVTNTTREYREMKKSKSVCRIIVHSDSGAGLAALYTTIEIGTEDVLCRGRSSEILRAVKKNPHLRYITRKQMFFAHRALRDL</sequence>
<dbReference type="PROSITE" id="PS50055">
    <property type="entry name" value="TYR_PHOSPHATASE_PTP"/>
    <property type="match status" value="1"/>
</dbReference>
<accession>S5DMP2</accession>
<protein>
    <submittedName>
        <fullName evidence="2">AsIV-cont00115-ORF1</fullName>
    </submittedName>
</protein>